<gene>
    <name evidence="2" type="ORF">F5050DRAFT_1716250</name>
</gene>
<name>A0ABQ8PXY8_9AGAR</name>
<reference evidence="2" key="1">
    <citation type="submission" date="2022-08" db="EMBL/GenBank/DDBJ databases">
        <authorList>
            <consortium name="DOE Joint Genome Institute"/>
            <person name="Min B."/>
            <person name="Riley R."/>
            <person name="Sierra-Patev S."/>
            <person name="Naranjo-Ortiz M."/>
            <person name="Looney B."/>
            <person name="Konkel Z."/>
            <person name="Slot J.C."/>
            <person name="Sakamoto Y."/>
            <person name="Steenwyk J.L."/>
            <person name="Rokas A."/>
            <person name="Carro J."/>
            <person name="Camarero S."/>
            <person name="Ferreira P."/>
            <person name="Molpeceres G."/>
            <person name="Ruiz-Duenas F.J."/>
            <person name="Serrano A."/>
            <person name="Henrissat B."/>
            <person name="Drula E."/>
            <person name="Hughes K.W."/>
            <person name="Mata J.L."/>
            <person name="Ishikawa N.K."/>
            <person name="Vargas-Isla R."/>
            <person name="Ushijima S."/>
            <person name="Smith C.A."/>
            <person name="Ahrendt S."/>
            <person name="Andreopoulos W."/>
            <person name="He G."/>
            <person name="Labutti K."/>
            <person name="Lipzen A."/>
            <person name="Ng V."/>
            <person name="Sandor L."/>
            <person name="Barry K."/>
            <person name="Martinez A.T."/>
            <person name="Xiao Y."/>
            <person name="Gibbons J.G."/>
            <person name="Terashima K."/>
            <person name="Hibbett D.S."/>
            <person name="Grigoriev I.V."/>
        </authorList>
    </citation>
    <scope>NUCLEOTIDE SEQUENCE</scope>
    <source>
        <strain evidence="2">TFB10827</strain>
    </source>
</reference>
<accession>A0ABQ8PXY8</accession>
<dbReference type="EMBL" id="MU791099">
    <property type="protein sequence ID" value="KAJ3991241.1"/>
    <property type="molecule type" value="Genomic_DNA"/>
</dbReference>
<keyword evidence="3" id="KW-1185">Reference proteome</keyword>
<evidence type="ECO:0000313" key="3">
    <source>
        <dbReference type="Proteomes" id="UP001163828"/>
    </source>
</evidence>
<comment type="caution">
    <text evidence="2">The sequence shown here is derived from an EMBL/GenBank/DDBJ whole genome shotgun (WGS) entry which is preliminary data.</text>
</comment>
<organism evidence="2 3">
    <name type="scientific">Lentinula boryana</name>
    <dbReference type="NCBI Taxonomy" id="40481"/>
    <lineage>
        <taxon>Eukaryota</taxon>
        <taxon>Fungi</taxon>
        <taxon>Dikarya</taxon>
        <taxon>Basidiomycota</taxon>
        <taxon>Agaricomycotina</taxon>
        <taxon>Agaricomycetes</taxon>
        <taxon>Agaricomycetidae</taxon>
        <taxon>Agaricales</taxon>
        <taxon>Marasmiineae</taxon>
        <taxon>Omphalotaceae</taxon>
        <taxon>Lentinula</taxon>
    </lineage>
</organism>
<feature type="region of interest" description="Disordered" evidence="1">
    <location>
        <begin position="218"/>
        <end position="262"/>
    </location>
</feature>
<evidence type="ECO:0000256" key="1">
    <source>
        <dbReference type="SAM" id="MobiDB-lite"/>
    </source>
</evidence>
<protein>
    <submittedName>
        <fullName evidence="2">Uncharacterized protein</fullName>
    </submittedName>
</protein>
<sequence>MTPTEIDVDNEHFNDTAEIETSSVVDPPASGLMSVATASGRRPPSIVGSVTTGPAFWLRDIQGVAFENGSWTFINEDLGNRSLTDSELLEILYYSYARGKGWTVPKPTDYDYVSTHVNSHLDPTSQSYWTVVGADGHIAHSTKPVSYLCIWTKIELNQMDINYYKLRDHVRIRFPKPASFLKPASNAPNHSRFGGLGSAFQSIQFTDRQAETMVSALLSSAERNNRGGYRSNRGNTQRRERRYNPQRNNRVHPNASSSSYKP</sequence>
<feature type="compositionally biased region" description="Low complexity" evidence="1">
    <location>
        <begin position="226"/>
        <end position="235"/>
    </location>
</feature>
<evidence type="ECO:0000313" key="2">
    <source>
        <dbReference type="EMBL" id="KAJ3991241.1"/>
    </source>
</evidence>
<dbReference type="Proteomes" id="UP001163828">
    <property type="component" value="Unassembled WGS sequence"/>
</dbReference>
<proteinExistence type="predicted"/>